<dbReference type="InterPro" id="IPR042451">
    <property type="entry name" value="ZPR1_A/B_dom"/>
</dbReference>
<evidence type="ECO:0000313" key="1">
    <source>
        <dbReference type="EMBL" id="CAD8872770.1"/>
    </source>
</evidence>
<organism evidence="1">
    <name type="scientific">Noctiluca scintillans</name>
    <name type="common">Sea sparkle</name>
    <name type="synonym">Red tide dinoflagellate</name>
    <dbReference type="NCBI Taxonomy" id="2966"/>
    <lineage>
        <taxon>Eukaryota</taxon>
        <taxon>Sar</taxon>
        <taxon>Alveolata</taxon>
        <taxon>Dinophyceae</taxon>
        <taxon>Noctilucales</taxon>
        <taxon>Noctilucaceae</taxon>
        <taxon>Noctiluca</taxon>
    </lineage>
</organism>
<dbReference type="Gene3D" id="2.60.120.1040">
    <property type="entry name" value="ZPR1, A/B domain"/>
    <property type="match status" value="1"/>
</dbReference>
<name>A0A7S1FJQ6_NOCSC</name>
<protein>
    <recommendedName>
        <fullName evidence="2">Zinc finger ZPR1-type domain-containing protein</fullName>
    </recommendedName>
</protein>
<reference evidence="1" key="1">
    <citation type="submission" date="2021-01" db="EMBL/GenBank/DDBJ databases">
        <authorList>
            <person name="Corre E."/>
            <person name="Pelletier E."/>
            <person name="Niang G."/>
            <person name="Scheremetjew M."/>
            <person name="Finn R."/>
            <person name="Kale V."/>
            <person name="Holt S."/>
            <person name="Cochrane G."/>
            <person name="Meng A."/>
            <person name="Brown T."/>
            <person name="Cohen L."/>
        </authorList>
    </citation>
    <scope>NUCLEOTIDE SEQUENCE</scope>
</reference>
<sequence length="222" mass="24791">MLAAFKANVSHQEIERILNEVEKWHQTLQSQTGEEWLPLESITNFLFTELGYEDMDEFEDAISGTFPDFLSSFPHIDVKKLADGSDGEEKWACRVRIPQPGPPQRLTVTITSSAQLLETALYKAPDAILEIPSLEWTMGASMERQIDSLYNHLAHAREDLDLRTKGMVGDNPERQSAIQEAVVALGKCLDVEEPFDVVVTDPAGLSEFSCSEGVVVEQLPQE</sequence>
<proteinExistence type="predicted"/>
<dbReference type="AlphaFoldDB" id="A0A7S1FJQ6"/>
<gene>
    <name evidence="1" type="ORF">NSCI0253_LOCUS47127</name>
</gene>
<evidence type="ECO:0008006" key="2">
    <source>
        <dbReference type="Google" id="ProtNLM"/>
    </source>
</evidence>
<dbReference type="EMBL" id="HBFQ01066324">
    <property type="protein sequence ID" value="CAD8872770.1"/>
    <property type="molecule type" value="Transcribed_RNA"/>
</dbReference>
<accession>A0A7S1FJQ6</accession>